<keyword evidence="3" id="KW-1185">Reference proteome</keyword>
<dbReference type="Proteomes" id="UP000257109">
    <property type="component" value="Unassembled WGS sequence"/>
</dbReference>
<dbReference type="AlphaFoldDB" id="A0A371HW39"/>
<accession>A0A371HW39</accession>
<gene>
    <name evidence="2" type="ORF">CR513_09028</name>
</gene>
<feature type="coiled-coil region" evidence="1">
    <location>
        <begin position="11"/>
        <end position="38"/>
    </location>
</feature>
<organism evidence="2 3">
    <name type="scientific">Mucuna pruriens</name>
    <name type="common">Velvet bean</name>
    <name type="synonym">Dolichos pruriens</name>
    <dbReference type="NCBI Taxonomy" id="157652"/>
    <lineage>
        <taxon>Eukaryota</taxon>
        <taxon>Viridiplantae</taxon>
        <taxon>Streptophyta</taxon>
        <taxon>Embryophyta</taxon>
        <taxon>Tracheophyta</taxon>
        <taxon>Spermatophyta</taxon>
        <taxon>Magnoliopsida</taxon>
        <taxon>eudicotyledons</taxon>
        <taxon>Gunneridae</taxon>
        <taxon>Pentapetalae</taxon>
        <taxon>rosids</taxon>
        <taxon>fabids</taxon>
        <taxon>Fabales</taxon>
        <taxon>Fabaceae</taxon>
        <taxon>Papilionoideae</taxon>
        <taxon>50 kb inversion clade</taxon>
        <taxon>NPAAA clade</taxon>
        <taxon>indigoferoid/millettioid clade</taxon>
        <taxon>Phaseoleae</taxon>
        <taxon>Mucuna</taxon>
    </lineage>
</organism>
<feature type="non-terminal residue" evidence="2">
    <location>
        <position position="1"/>
    </location>
</feature>
<reference evidence="2" key="1">
    <citation type="submission" date="2018-05" db="EMBL/GenBank/DDBJ databases">
        <title>Draft genome of Mucuna pruriens seed.</title>
        <authorList>
            <person name="Nnadi N.E."/>
            <person name="Vos R."/>
            <person name="Hasami M.H."/>
            <person name="Devisetty U.K."/>
            <person name="Aguiy J.C."/>
        </authorList>
    </citation>
    <scope>NUCLEOTIDE SEQUENCE [LARGE SCALE GENOMIC DNA]</scope>
    <source>
        <strain evidence="2">JCA_2017</strain>
    </source>
</reference>
<dbReference type="EMBL" id="QJKJ01001580">
    <property type="protein sequence ID" value="RDY06924.1"/>
    <property type="molecule type" value="Genomic_DNA"/>
</dbReference>
<evidence type="ECO:0000256" key="1">
    <source>
        <dbReference type="SAM" id="Coils"/>
    </source>
</evidence>
<comment type="caution">
    <text evidence="2">The sequence shown here is derived from an EMBL/GenBank/DDBJ whole genome shotgun (WGS) entry which is preliminary data.</text>
</comment>
<proteinExistence type="predicted"/>
<evidence type="ECO:0000313" key="2">
    <source>
        <dbReference type="EMBL" id="RDY06924.1"/>
    </source>
</evidence>
<protein>
    <submittedName>
        <fullName evidence="2">Uncharacterized protein</fullName>
    </submittedName>
</protein>
<sequence>MEAEERHWLVEERFKETLKLAEQREEELHRQLAVVREMVEKPAGSSPARDLSAFWAQPFSEEIEQTIIPQNF</sequence>
<evidence type="ECO:0000313" key="3">
    <source>
        <dbReference type="Proteomes" id="UP000257109"/>
    </source>
</evidence>
<name>A0A371HW39_MUCPR</name>
<keyword evidence="1" id="KW-0175">Coiled coil</keyword>